<dbReference type="EMBL" id="KV918929">
    <property type="protein sequence ID" value="OSX74825.1"/>
    <property type="molecule type" value="Genomic_DNA"/>
</dbReference>
<dbReference type="InterPro" id="IPR009072">
    <property type="entry name" value="Histone-fold"/>
</dbReference>
<proteinExistence type="inferred from homology"/>
<dbReference type="PRINTS" id="PR00622">
    <property type="entry name" value="HISTONEH3"/>
</dbReference>
<feature type="region of interest" description="Disordered" evidence="2">
    <location>
        <begin position="1"/>
        <end position="40"/>
    </location>
</feature>
<evidence type="ECO:0000313" key="4">
    <source>
        <dbReference type="EMBL" id="OSX74825.1"/>
    </source>
</evidence>
<evidence type="ECO:0000256" key="2">
    <source>
        <dbReference type="SAM" id="MobiDB-lite"/>
    </source>
</evidence>
<organism evidence="4 5">
    <name type="scientific">Porphyra umbilicalis</name>
    <name type="common">Purple laver</name>
    <name type="synonym">Red alga</name>
    <dbReference type="NCBI Taxonomy" id="2786"/>
    <lineage>
        <taxon>Eukaryota</taxon>
        <taxon>Rhodophyta</taxon>
        <taxon>Bangiophyceae</taxon>
        <taxon>Bangiales</taxon>
        <taxon>Bangiaceae</taxon>
        <taxon>Porphyra</taxon>
    </lineage>
</organism>
<dbReference type="SMART" id="SM00428">
    <property type="entry name" value="H3"/>
    <property type="match status" value="1"/>
</dbReference>
<dbReference type="GO" id="GO:0030527">
    <property type="term" value="F:structural constituent of chromatin"/>
    <property type="evidence" value="ECO:0007669"/>
    <property type="project" value="InterPro"/>
</dbReference>
<evidence type="ECO:0000259" key="3">
    <source>
        <dbReference type="Pfam" id="PF00125"/>
    </source>
</evidence>
<dbReference type="Gene3D" id="1.10.20.10">
    <property type="entry name" value="Histone, subunit A"/>
    <property type="match status" value="2"/>
</dbReference>
<gene>
    <name evidence="4" type="ORF">BU14_0266s0014</name>
</gene>
<comment type="similarity">
    <text evidence="1">Belongs to the histone H3 family.</text>
</comment>
<dbReference type="GO" id="GO:0003677">
    <property type="term" value="F:DNA binding"/>
    <property type="evidence" value="ECO:0007669"/>
    <property type="project" value="InterPro"/>
</dbReference>
<evidence type="ECO:0000313" key="5">
    <source>
        <dbReference type="Proteomes" id="UP000218209"/>
    </source>
</evidence>
<protein>
    <recommendedName>
        <fullName evidence="3">Core Histone H2A/H2B/H3 domain-containing protein</fullName>
    </recommendedName>
</protein>
<dbReference type="OrthoDB" id="842664at2759"/>
<name>A0A1X6P223_PORUM</name>
<evidence type="ECO:0000256" key="1">
    <source>
        <dbReference type="ARBA" id="ARBA00010343"/>
    </source>
</evidence>
<accession>A0A1X6P223</accession>
<dbReference type="Proteomes" id="UP000218209">
    <property type="component" value="Unassembled WGS sequence"/>
</dbReference>
<dbReference type="PANTHER" id="PTHR11426">
    <property type="entry name" value="HISTONE H3"/>
    <property type="match status" value="1"/>
</dbReference>
<dbReference type="GO" id="GO:0000786">
    <property type="term" value="C:nucleosome"/>
    <property type="evidence" value="ECO:0007669"/>
    <property type="project" value="InterPro"/>
</dbReference>
<dbReference type="InterPro" id="IPR007125">
    <property type="entry name" value="H2A/H2B/H3"/>
</dbReference>
<dbReference type="InterPro" id="IPR000164">
    <property type="entry name" value="Histone_H3/CENP-A"/>
</dbReference>
<dbReference type="AlphaFoldDB" id="A0A1X6P223"/>
<feature type="domain" description="Core Histone H2A/H2B/H3" evidence="3">
    <location>
        <begin position="73"/>
        <end position="97"/>
    </location>
</feature>
<keyword evidence="5" id="KW-1185">Reference proteome</keyword>
<sequence length="102" mass="11335">MERTKQTARRSTGGKAPASLARAAARRATKSQAGGKAAVKRRYRPGTVALRDIRKIRRSGELLISKLPFQRLNAQLCAIHGKRVTVMSKDIQLSRRIRGERA</sequence>
<dbReference type="SUPFAM" id="SSF47113">
    <property type="entry name" value="Histone-fold"/>
    <property type="match status" value="1"/>
</dbReference>
<dbReference type="Pfam" id="PF00125">
    <property type="entry name" value="Histone"/>
    <property type="match status" value="1"/>
</dbReference>
<dbReference type="GO" id="GO:0046982">
    <property type="term" value="F:protein heterodimerization activity"/>
    <property type="evidence" value="ECO:0007669"/>
    <property type="project" value="InterPro"/>
</dbReference>
<reference evidence="4 5" key="1">
    <citation type="submission" date="2017-03" db="EMBL/GenBank/DDBJ databases">
        <title>WGS assembly of Porphyra umbilicalis.</title>
        <authorList>
            <person name="Brawley S.H."/>
            <person name="Blouin N.A."/>
            <person name="Ficko-Blean E."/>
            <person name="Wheeler G.L."/>
            <person name="Lohr M."/>
            <person name="Goodson H.V."/>
            <person name="Jenkins J.W."/>
            <person name="Blaby-Haas C.E."/>
            <person name="Helliwell K.E."/>
            <person name="Chan C."/>
            <person name="Marriage T."/>
            <person name="Bhattacharya D."/>
            <person name="Klein A.S."/>
            <person name="Badis Y."/>
            <person name="Brodie J."/>
            <person name="Cao Y."/>
            <person name="Collen J."/>
            <person name="Dittami S.M."/>
            <person name="Gachon C.M."/>
            <person name="Green B.R."/>
            <person name="Karpowicz S."/>
            <person name="Kim J.W."/>
            <person name="Kudahl U."/>
            <person name="Lin S."/>
            <person name="Michel G."/>
            <person name="Mittag M."/>
            <person name="Olson B.J."/>
            <person name="Pangilinan J."/>
            <person name="Peng Y."/>
            <person name="Qiu H."/>
            <person name="Shu S."/>
            <person name="Singer J.T."/>
            <person name="Smith A.G."/>
            <person name="Sprecher B.N."/>
            <person name="Wagner V."/>
            <person name="Wang W."/>
            <person name="Wang Z.-Y."/>
            <person name="Yan J."/>
            <person name="Yarish C."/>
            <person name="Zoeuner-Riek S."/>
            <person name="Zhuang Y."/>
            <person name="Zou Y."/>
            <person name="Lindquist E.A."/>
            <person name="Grimwood J."/>
            <person name="Barry K."/>
            <person name="Rokhsar D.S."/>
            <person name="Schmutz J."/>
            <person name="Stiller J.W."/>
            <person name="Grossman A.R."/>
            <person name="Prochnik S.E."/>
        </authorList>
    </citation>
    <scope>NUCLEOTIDE SEQUENCE [LARGE SCALE GENOMIC DNA]</scope>
    <source>
        <strain evidence="4">4086291</strain>
    </source>
</reference>